<keyword evidence="3" id="KW-1185">Reference proteome</keyword>
<name>A0AAV4XQH2_CAEEX</name>
<feature type="region of interest" description="Disordered" evidence="1">
    <location>
        <begin position="1"/>
        <end position="51"/>
    </location>
</feature>
<reference evidence="2 3" key="1">
    <citation type="submission" date="2021-06" db="EMBL/GenBank/DDBJ databases">
        <title>Caerostris extrusa draft genome.</title>
        <authorList>
            <person name="Kono N."/>
            <person name="Arakawa K."/>
        </authorList>
    </citation>
    <scope>NUCLEOTIDE SEQUENCE [LARGE SCALE GENOMIC DNA]</scope>
</reference>
<comment type="caution">
    <text evidence="2">The sequence shown here is derived from an EMBL/GenBank/DDBJ whole genome shotgun (WGS) entry which is preliminary data.</text>
</comment>
<accession>A0AAV4XQH2</accession>
<feature type="non-terminal residue" evidence="2">
    <location>
        <position position="1"/>
    </location>
</feature>
<dbReference type="EMBL" id="BPLR01018066">
    <property type="protein sequence ID" value="GIY96593.1"/>
    <property type="molecule type" value="Genomic_DNA"/>
</dbReference>
<sequence>LAHRNPKELPGPSRSPTSPATKSRAPSAEREVSRKRQRVDPTASLHQPAPAPSAILAPAPSAILAPAPAPSATLAPATSASPVASHQIPAPAPHSSFNDSGLIQLLLFISLLQLLLPSFAPAPSTILAPAPSATLCSSSFRNPLLQLLLPLLLLMSAIRSALSGGEVIRVSLLSLSGGLVVGGFPDG</sequence>
<dbReference type="Proteomes" id="UP001054945">
    <property type="component" value="Unassembled WGS sequence"/>
</dbReference>
<proteinExistence type="predicted"/>
<evidence type="ECO:0000313" key="2">
    <source>
        <dbReference type="EMBL" id="GIY96593.1"/>
    </source>
</evidence>
<evidence type="ECO:0000256" key="1">
    <source>
        <dbReference type="SAM" id="MobiDB-lite"/>
    </source>
</evidence>
<protein>
    <submittedName>
        <fullName evidence="2">Uncharacterized protein</fullName>
    </submittedName>
</protein>
<evidence type="ECO:0000313" key="3">
    <source>
        <dbReference type="Proteomes" id="UP001054945"/>
    </source>
</evidence>
<organism evidence="2 3">
    <name type="scientific">Caerostris extrusa</name>
    <name type="common">Bark spider</name>
    <name type="synonym">Caerostris bankana</name>
    <dbReference type="NCBI Taxonomy" id="172846"/>
    <lineage>
        <taxon>Eukaryota</taxon>
        <taxon>Metazoa</taxon>
        <taxon>Ecdysozoa</taxon>
        <taxon>Arthropoda</taxon>
        <taxon>Chelicerata</taxon>
        <taxon>Arachnida</taxon>
        <taxon>Araneae</taxon>
        <taxon>Araneomorphae</taxon>
        <taxon>Entelegynae</taxon>
        <taxon>Araneoidea</taxon>
        <taxon>Araneidae</taxon>
        <taxon>Caerostris</taxon>
    </lineage>
</organism>
<gene>
    <name evidence="2" type="ORF">CEXT_718341</name>
</gene>
<dbReference type="AlphaFoldDB" id="A0AAV4XQH2"/>